<dbReference type="Proteomes" id="UP000192266">
    <property type="component" value="Unassembled WGS sequence"/>
</dbReference>
<protein>
    <submittedName>
        <fullName evidence="2">Putative alpha-methylacyl-CoA racemase</fullName>
    </submittedName>
</protein>
<organism evidence="2 3">
    <name type="scientific">Hymenobacter roseosalivarius DSM 11622</name>
    <dbReference type="NCBI Taxonomy" id="645990"/>
    <lineage>
        <taxon>Bacteria</taxon>
        <taxon>Pseudomonadati</taxon>
        <taxon>Bacteroidota</taxon>
        <taxon>Cytophagia</taxon>
        <taxon>Cytophagales</taxon>
        <taxon>Hymenobacteraceae</taxon>
        <taxon>Hymenobacter</taxon>
    </lineage>
</organism>
<dbReference type="OrthoDB" id="9797653at2"/>
<dbReference type="Pfam" id="PF02515">
    <property type="entry name" value="CoA_transf_3"/>
    <property type="match status" value="1"/>
</dbReference>
<reference evidence="2 3" key="1">
    <citation type="submission" date="2017-04" db="EMBL/GenBank/DDBJ databases">
        <authorList>
            <person name="Afonso C.L."/>
            <person name="Miller P.J."/>
            <person name="Scott M.A."/>
            <person name="Spackman E."/>
            <person name="Goraichik I."/>
            <person name="Dimitrov K.M."/>
            <person name="Suarez D.L."/>
            <person name="Swayne D.E."/>
        </authorList>
    </citation>
    <scope>NUCLEOTIDE SEQUENCE [LARGE SCALE GENOMIC DNA]</scope>
    <source>
        <strain evidence="2 3">DSM 11622</strain>
    </source>
</reference>
<dbReference type="GO" id="GO:0008410">
    <property type="term" value="F:CoA-transferase activity"/>
    <property type="evidence" value="ECO:0007669"/>
    <property type="project" value="TreeGrafter"/>
</dbReference>
<dbReference type="PANTHER" id="PTHR48207">
    <property type="entry name" value="SUCCINATE--HYDROXYMETHYLGLUTARATE COA-TRANSFERASE"/>
    <property type="match status" value="1"/>
</dbReference>
<sequence>MTETKPLEGIRVLDFTRLLPGPLGTHLLSALGASITKIESPHRADYVRGFQPKIEKVSSLVHVLNHSKKALLLDYERAEGKKQIEEEIKNCDVLIEQFRPGAMAAWRPLV</sequence>
<dbReference type="InterPro" id="IPR003673">
    <property type="entry name" value="CoA-Trfase_fam_III"/>
</dbReference>
<dbReference type="InterPro" id="IPR050483">
    <property type="entry name" value="CoA-transferase_III_domain"/>
</dbReference>
<name>A0A1W1UGU8_9BACT</name>
<dbReference type="Gene3D" id="3.40.50.10540">
    <property type="entry name" value="Crotonobetainyl-coa:carnitine coa-transferase, domain 1"/>
    <property type="match status" value="1"/>
</dbReference>
<dbReference type="STRING" id="645990.SAMN00120144_3801"/>
<dbReference type="InterPro" id="IPR023606">
    <property type="entry name" value="CoA-Trfase_III_dom_1_sf"/>
</dbReference>
<keyword evidence="1" id="KW-0808">Transferase</keyword>
<dbReference type="RefSeq" id="WP_084443238.1">
    <property type="nucleotide sequence ID" value="NZ_FWWW01000020.1"/>
</dbReference>
<accession>A0A1W1UGU8</accession>
<evidence type="ECO:0000256" key="1">
    <source>
        <dbReference type="ARBA" id="ARBA00022679"/>
    </source>
</evidence>
<dbReference type="SUPFAM" id="SSF89796">
    <property type="entry name" value="CoA-transferase family III (CaiB/BaiF)"/>
    <property type="match status" value="1"/>
</dbReference>
<evidence type="ECO:0000313" key="3">
    <source>
        <dbReference type="Proteomes" id="UP000192266"/>
    </source>
</evidence>
<dbReference type="EMBL" id="FWWW01000020">
    <property type="protein sequence ID" value="SMB80325.1"/>
    <property type="molecule type" value="Genomic_DNA"/>
</dbReference>
<evidence type="ECO:0000313" key="2">
    <source>
        <dbReference type="EMBL" id="SMB80325.1"/>
    </source>
</evidence>
<dbReference type="AlphaFoldDB" id="A0A1W1UGU8"/>
<gene>
    <name evidence="2" type="ORF">SAMN00120144_3801</name>
</gene>
<keyword evidence="3" id="KW-1185">Reference proteome</keyword>
<dbReference type="PANTHER" id="PTHR48207:SF3">
    <property type="entry name" value="SUCCINATE--HYDROXYMETHYLGLUTARATE COA-TRANSFERASE"/>
    <property type="match status" value="1"/>
</dbReference>
<proteinExistence type="predicted"/>